<comment type="subcellular location">
    <subcellularLocation>
        <location evidence="6">Endomembrane system</location>
        <topology evidence="6">Single-pass membrane protein</topology>
    </subcellularLocation>
    <subcellularLocation>
        <location evidence="1">Nucleus membrane</location>
    </subcellularLocation>
</comment>
<comment type="caution">
    <text evidence="7">The sequence shown here is derived from an EMBL/GenBank/DDBJ whole genome shotgun (WGS) entry which is preliminary data.</text>
</comment>
<dbReference type="PANTHER" id="PTHR12265">
    <property type="entry name" value="TRANSMEMBRANE PROTEIN 53"/>
    <property type="match status" value="1"/>
</dbReference>
<protein>
    <submittedName>
        <fullName evidence="7">Uncharacterized protein</fullName>
    </submittedName>
</protein>
<keyword evidence="4" id="KW-0472">Membrane</keyword>
<dbReference type="PANTHER" id="PTHR12265:SF30">
    <property type="entry name" value="TRANSMEMBRANE PROTEIN 53"/>
    <property type="match status" value="1"/>
</dbReference>
<reference evidence="7" key="1">
    <citation type="submission" date="2020-09" db="EMBL/GenBank/DDBJ databases">
        <authorList>
            <person name="Kikuchi T."/>
        </authorList>
    </citation>
    <scope>NUCLEOTIDE SEQUENCE</scope>
    <source>
        <strain evidence="7">SH1</strain>
    </source>
</reference>
<gene>
    <name evidence="7" type="ORF">BOKJ2_LOCUS5688</name>
</gene>
<evidence type="ECO:0000256" key="3">
    <source>
        <dbReference type="ARBA" id="ARBA00022989"/>
    </source>
</evidence>
<accession>A0A811KH17</accession>
<proteinExistence type="predicted"/>
<keyword evidence="8" id="KW-1185">Reference proteome</keyword>
<dbReference type="Proteomes" id="UP000614601">
    <property type="component" value="Unassembled WGS sequence"/>
</dbReference>
<dbReference type="GO" id="GO:0031965">
    <property type="term" value="C:nuclear membrane"/>
    <property type="evidence" value="ECO:0007669"/>
    <property type="project" value="UniProtKB-SubCell"/>
</dbReference>
<dbReference type="Proteomes" id="UP000783686">
    <property type="component" value="Unassembled WGS sequence"/>
</dbReference>
<evidence type="ECO:0000256" key="2">
    <source>
        <dbReference type="ARBA" id="ARBA00022692"/>
    </source>
</evidence>
<dbReference type="EMBL" id="CAJFCW020000003">
    <property type="protein sequence ID" value="CAG9103025.1"/>
    <property type="molecule type" value="Genomic_DNA"/>
</dbReference>
<evidence type="ECO:0000256" key="1">
    <source>
        <dbReference type="ARBA" id="ARBA00004126"/>
    </source>
</evidence>
<dbReference type="AlphaFoldDB" id="A0A811KH17"/>
<name>A0A811KH17_9BILA</name>
<keyword evidence="2" id="KW-0812">Transmembrane</keyword>
<dbReference type="OrthoDB" id="77878at2759"/>
<evidence type="ECO:0000256" key="5">
    <source>
        <dbReference type="ARBA" id="ARBA00023242"/>
    </source>
</evidence>
<keyword evidence="3" id="KW-1133">Transmembrane helix</keyword>
<evidence type="ECO:0000256" key="6">
    <source>
        <dbReference type="ARBA" id="ARBA00037847"/>
    </source>
</evidence>
<dbReference type="EMBL" id="CAJFDH010000003">
    <property type="protein sequence ID" value="CAD5214628.1"/>
    <property type="molecule type" value="Genomic_DNA"/>
</dbReference>
<evidence type="ECO:0000313" key="8">
    <source>
        <dbReference type="Proteomes" id="UP000614601"/>
    </source>
</evidence>
<sequence>MSNKPLVLLFGWAGAQPGQLVRYVKMYEKIGFESIAKIPQSMNNMFSQDPDEADKFYNREFKSIIYDNPRPMVIHTFSVNGCGQLAYIWENLNKDPEGDDIKRTIKGWIADSSPARSGSITQFFKAHFNQICPNKRDIFTLSAITVKELPYIVNNYPKFKLQSLNPEKRRLLIPYNHLMSFPDLPKHQLYLYSTKDTVCSHQHITEFKDFQISKRKQVKWKCWEDSEHCNHLGRHPNEYADTLVLMSRKDPLVFVFGWAKSHPKQLVKYTKIIESLIKIPTSFNDNFWVTPENSEKFYQRSFKPVVHEDRPLIIHTFSNNGAAQFCHIWDRLGQEPNGLEVKDKIKGWIVDSGHTTILRRNNMSFESPYTIYSTRRGNQYQGTNNSSNIFGPHDVRVSSIPTKNTDARSQTTSHLLLSTNQVFRPTSTSTIPILEGRRSL</sequence>
<dbReference type="Pfam" id="PF05705">
    <property type="entry name" value="DUF829"/>
    <property type="match status" value="2"/>
</dbReference>
<dbReference type="InterPro" id="IPR008547">
    <property type="entry name" value="DUF829_TMEM53"/>
</dbReference>
<keyword evidence="5" id="KW-0539">Nucleus</keyword>
<organism evidence="7 8">
    <name type="scientific">Bursaphelenchus okinawaensis</name>
    <dbReference type="NCBI Taxonomy" id="465554"/>
    <lineage>
        <taxon>Eukaryota</taxon>
        <taxon>Metazoa</taxon>
        <taxon>Ecdysozoa</taxon>
        <taxon>Nematoda</taxon>
        <taxon>Chromadorea</taxon>
        <taxon>Rhabditida</taxon>
        <taxon>Tylenchina</taxon>
        <taxon>Tylenchomorpha</taxon>
        <taxon>Aphelenchoidea</taxon>
        <taxon>Aphelenchoididae</taxon>
        <taxon>Bursaphelenchus</taxon>
    </lineage>
</organism>
<evidence type="ECO:0000256" key="4">
    <source>
        <dbReference type="ARBA" id="ARBA00023136"/>
    </source>
</evidence>
<evidence type="ECO:0000313" key="7">
    <source>
        <dbReference type="EMBL" id="CAD5214628.1"/>
    </source>
</evidence>